<dbReference type="Proteomes" id="UP000190814">
    <property type="component" value="Unassembled WGS sequence"/>
</dbReference>
<protein>
    <submittedName>
        <fullName evidence="1">Uncharacterized protein</fullName>
    </submittedName>
</protein>
<name>A0A1T4VCY4_9FIRM</name>
<evidence type="ECO:0000313" key="2">
    <source>
        <dbReference type="Proteomes" id="UP000190814"/>
    </source>
</evidence>
<gene>
    <name evidence="1" type="ORF">SAMN02745111_00708</name>
</gene>
<organism evidence="1 2">
    <name type="scientific">Eubacterium uniforme</name>
    <dbReference type="NCBI Taxonomy" id="39495"/>
    <lineage>
        <taxon>Bacteria</taxon>
        <taxon>Bacillati</taxon>
        <taxon>Bacillota</taxon>
        <taxon>Clostridia</taxon>
        <taxon>Eubacteriales</taxon>
        <taxon>Eubacteriaceae</taxon>
        <taxon>Eubacterium</taxon>
    </lineage>
</organism>
<proteinExistence type="predicted"/>
<dbReference type="RefSeq" id="WP_078765596.1">
    <property type="nucleotide sequence ID" value="NZ_FUXZ01000004.1"/>
</dbReference>
<dbReference type="STRING" id="39495.SAMN02745111_00708"/>
<dbReference type="AlphaFoldDB" id="A0A1T4VCY4"/>
<accession>A0A1T4VCY4</accession>
<dbReference type="OrthoDB" id="2052817at2"/>
<evidence type="ECO:0000313" key="1">
    <source>
        <dbReference type="EMBL" id="SKA62824.1"/>
    </source>
</evidence>
<sequence length="233" mass="28284">MSEKKIEELAKDFLICCYFGQSVDLGKAAVDRAYVDMAAHTLKFNGECLEKWRCRYETSNMILDRIEKYNKEEDFEEWHKKLIADIIIKYKIKIDGVERVCETLSEGQAQKWLNMTIKYLVVLKCLLSDDERKRKGFDKYEKFFNYTEINNYRMPIDSYIIKKLVKDNLIEAKYKNEPWSKLNTNQYEKYKKINDIENEFLWELENWESAMNMFKRYNADSYEHYKREYVKRG</sequence>
<keyword evidence="2" id="KW-1185">Reference proteome</keyword>
<dbReference type="EMBL" id="FUXZ01000004">
    <property type="protein sequence ID" value="SKA62824.1"/>
    <property type="molecule type" value="Genomic_DNA"/>
</dbReference>
<reference evidence="1 2" key="1">
    <citation type="submission" date="2017-02" db="EMBL/GenBank/DDBJ databases">
        <authorList>
            <person name="Peterson S.W."/>
        </authorList>
    </citation>
    <scope>NUCLEOTIDE SEQUENCE [LARGE SCALE GENOMIC DNA]</scope>
    <source>
        <strain evidence="1 2">ATCC 35992</strain>
    </source>
</reference>